<keyword evidence="5 8" id="KW-0663">Pyridoxal phosphate</keyword>
<dbReference type="KEGG" id="psym:J1N51_10770"/>
<dbReference type="GO" id="GO:0030632">
    <property type="term" value="P:D-alanine biosynthetic process"/>
    <property type="evidence" value="ECO:0007669"/>
    <property type="project" value="UniProtKB-UniRule"/>
</dbReference>
<dbReference type="NCBIfam" id="TIGR00492">
    <property type="entry name" value="alr"/>
    <property type="match status" value="1"/>
</dbReference>
<evidence type="ECO:0000256" key="4">
    <source>
        <dbReference type="ARBA" id="ARBA00013089"/>
    </source>
</evidence>
<comment type="cofactor">
    <cofactor evidence="2 8 9">
        <name>pyridoxal 5'-phosphate</name>
        <dbReference type="ChEBI" id="CHEBI:597326"/>
    </cofactor>
</comment>
<evidence type="ECO:0000256" key="7">
    <source>
        <dbReference type="ARBA" id="ARBA00037912"/>
    </source>
</evidence>
<dbReference type="Pfam" id="PF01168">
    <property type="entry name" value="Ala_racemase_N"/>
    <property type="match status" value="1"/>
</dbReference>
<dbReference type="InterPro" id="IPR001608">
    <property type="entry name" value="Ala_racemase_N"/>
</dbReference>
<dbReference type="PANTHER" id="PTHR30511:SF4">
    <property type="entry name" value="ALANINE RACEMASE, BIOSYNTHETIC"/>
    <property type="match status" value="1"/>
</dbReference>
<dbReference type="GO" id="GO:0008784">
    <property type="term" value="F:alanine racemase activity"/>
    <property type="evidence" value="ECO:0007669"/>
    <property type="project" value="UniProtKB-UniRule"/>
</dbReference>
<protein>
    <recommendedName>
        <fullName evidence="4 8">Alanine racemase</fullName>
        <ecNumber evidence="4 8">5.1.1.1</ecNumber>
    </recommendedName>
</protein>
<keyword evidence="6 8" id="KW-0413">Isomerase</keyword>
<feature type="binding site" evidence="8 10">
    <location>
        <position position="129"/>
    </location>
    <ligand>
        <name>substrate</name>
    </ligand>
</feature>
<evidence type="ECO:0000256" key="10">
    <source>
        <dbReference type="PIRSR" id="PIRSR600821-52"/>
    </source>
</evidence>
<reference evidence="12" key="1">
    <citation type="submission" date="2021-03" db="EMBL/GenBank/DDBJ databases">
        <title>Description of Psychrosphaera ytuae sp. nov. isolated from deep sea sediment of South China Sea.</title>
        <authorList>
            <person name="Zhang J."/>
            <person name="Xu X.-D."/>
        </authorList>
    </citation>
    <scope>NUCLEOTIDE SEQUENCE</scope>
    <source>
        <strain evidence="12">MTZ26</strain>
    </source>
</reference>
<evidence type="ECO:0000256" key="9">
    <source>
        <dbReference type="PIRSR" id="PIRSR600821-50"/>
    </source>
</evidence>
<dbReference type="FunFam" id="3.20.20.10:FF:000002">
    <property type="entry name" value="Alanine racemase"/>
    <property type="match status" value="1"/>
</dbReference>
<proteinExistence type="inferred from homology"/>
<dbReference type="CDD" id="cd06827">
    <property type="entry name" value="PLPDE_III_AR_proteobact"/>
    <property type="match status" value="1"/>
</dbReference>
<dbReference type="InterPro" id="IPR000821">
    <property type="entry name" value="Ala_racemase"/>
</dbReference>
<dbReference type="InterPro" id="IPR011079">
    <property type="entry name" value="Ala_racemase_C"/>
</dbReference>
<dbReference type="EMBL" id="CP072110">
    <property type="protein sequence ID" value="QTH63218.1"/>
    <property type="molecule type" value="Genomic_DNA"/>
</dbReference>
<evidence type="ECO:0000313" key="13">
    <source>
        <dbReference type="Proteomes" id="UP000682739"/>
    </source>
</evidence>
<organism evidence="12 13">
    <name type="scientific">Psychrosphaera ytuae</name>
    <dbReference type="NCBI Taxonomy" id="2820710"/>
    <lineage>
        <taxon>Bacteria</taxon>
        <taxon>Pseudomonadati</taxon>
        <taxon>Pseudomonadota</taxon>
        <taxon>Gammaproteobacteria</taxon>
        <taxon>Alteromonadales</taxon>
        <taxon>Pseudoalteromonadaceae</taxon>
        <taxon>Psychrosphaera</taxon>
    </lineage>
</organism>
<dbReference type="Gene3D" id="3.20.20.10">
    <property type="entry name" value="Alanine racemase"/>
    <property type="match status" value="1"/>
</dbReference>
<sequence>MKIAVAEINLGAIQHNLKVVKKHAPNSKVLAMLKANAYGHGTTQIAMALNEADAFGVARLSEAVALRAAGITKPIVLLEGFFEAGELHIIANLGLDTVLHTQAQLESFLAADLPRSIRVWLKVDTGMNRLGIRPEEVSSAMSSLKGHTNVLGTPILMSHFGCADEVHHPLNQQQFALFTELLEQHQGESSFANSAAILSLPDSHQDWVRPGIMLYGVSPIEATSAIDFGLMPAMTLKSSVIAVRDIKEGETVGYGATWTAKKDTRLAVIAIGYGDGYPRNARNGTPVVINNDTYYLAGRVSMDMISVEIGTQSNVKVGDEAILWGEVLPIEYIAEHAETVPYELLCGVTGRVEKQFLQGVNEVKNQP</sequence>
<comment type="similarity">
    <text evidence="3 8">Belongs to the alanine racemase family.</text>
</comment>
<feature type="modified residue" description="N6-(pyridoxal phosphate)lysine" evidence="8 9">
    <location>
        <position position="34"/>
    </location>
</feature>
<dbReference type="GO" id="GO:0005829">
    <property type="term" value="C:cytosol"/>
    <property type="evidence" value="ECO:0007669"/>
    <property type="project" value="TreeGrafter"/>
</dbReference>
<feature type="binding site" evidence="8 10">
    <location>
        <position position="302"/>
    </location>
    <ligand>
        <name>substrate</name>
    </ligand>
</feature>
<accession>A0A975DAF5</accession>
<gene>
    <name evidence="12" type="primary">alr</name>
    <name evidence="12" type="ORF">J1N51_10770</name>
</gene>
<dbReference type="AlphaFoldDB" id="A0A975DAF5"/>
<evidence type="ECO:0000259" key="11">
    <source>
        <dbReference type="SMART" id="SM01005"/>
    </source>
</evidence>
<dbReference type="InterPro" id="IPR029066">
    <property type="entry name" value="PLP-binding_barrel"/>
</dbReference>
<dbReference type="HAMAP" id="MF_01201">
    <property type="entry name" value="Ala_racemase"/>
    <property type="match status" value="1"/>
</dbReference>
<dbReference type="SUPFAM" id="SSF50621">
    <property type="entry name" value="Alanine racemase C-terminal domain-like"/>
    <property type="match status" value="1"/>
</dbReference>
<evidence type="ECO:0000313" key="12">
    <source>
        <dbReference type="EMBL" id="QTH63218.1"/>
    </source>
</evidence>
<comment type="pathway">
    <text evidence="7 8">Amino-acid biosynthesis; D-alanine biosynthesis; D-alanine from L-alanine: step 1/1.</text>
</comment>
<feature type="active site" description="Proton acceptor; specific for L-alanine" evidence="8">
    <location>
        <position position="254"/>
    </location>
</feature>
<comment type="function">
    <text evidence="8">Catalyzes the interconversion of L-alanine and D-alanine. May also act on other amino acids.</text>
</comment>
<feature type="active site" description="Proton acceptor; specific for D-alanine" evidence="8">
    <location>
        <position position="34"/>
    </location>
</feature>
<dbReference type="RefSeq" id="WP_208831227.1">
    <property type="nucleotide sequence ID" value="NZ_CP072110.1"/>
</dbReference>
<evidence type="ECO:0000256" key="6">
    <source>
        <dbReference type="ARBA" id="ARBA00023235"/>
    </source>
</evidence>
<dbReference type="PRINTS" id="PR00992">
    <property type="entry name" value="ALARACEMASE"/>
</dbReference>
<dbReference type="Proteomes" id="UP000682739">
    <property type="component" value="Chromosome"/>
</dbReference>
<dbReference type="Gene3D" id="2.40.37.10">
    <property type="entry name" value="Lyase, Ornithine Decarboxylase, Chain A, domain 1"/>
    <property type="match status" value="1"/>
</dbReference>
<evidence type="ECO:0000256" key="5">
    <source>
        <dbReference type="ARBA" id="ARBA00022898"/>
    </source>
</evidence>
<evidence type="ECO:0000256" key="8">
    <source>
        <dbReference type="HAMAP-Rule" id="MF_01201"/>
    </source>
</evidence>
<dbReference type="Pfam" id="PF00842">
    <property type="entry name" value="Ala_racemase_C"/>
    <property type="match status" value="1"/>
</dbReference>
<evidence type="ECO:0000256" key="2">
    <source>
        <dbReference type="ARBA" id="ARBA00001933"/>
    </source>
</evidence>
<dbReference type="EC" id="5.1.1.1" evidence="4 8"/>
<dbReference type="SUPFAM" id="SSF51419">
    <property type="entry name" value="PLP-binding barrel"/>
    <property type="match status" value="1"/>
</dbReference>
<keyword evidence="13" id="KW-1185">Reference proteome</keyword>
<comment type="catalytic activity">
    <reaction evidence="1 8">
        <text>L-alanine = D-alanine</text>
        <dbReference type="Rhea" id="RHEA:20249"/>
        <dbReference type="ChEBI" id="CHEBI:57416"/>
        <dbReference type="ChEBI" id="CHEBI:57972"/>
        <dbReference type="EC" id="5.1.1.1"/>
    </reaction>
</comment>
<evidence type="ECO:0000256" key="3">
    <source>
        <dbReference type="ARBA" id="ARBA00007880"/>
    </source>
</evidence>
<dbReference type="FunFam" id="2.40.37.10:FF:000002">
    <property type="entry name" value="Alanine racemase"/>
    <property type="match status" value="1"/>
</dbReference>
<feature type="domain" description="Alanine racemase C-terminal" evidence="11">
    <location>
        <begin position="233"/>
        <end position="357"/>
    </location>
</feature>
<dbReference type="GO" id="GO:0030170">
    <property type="term" value="F:pyridoxal phosphate binding"/>
    <property type="evidence" value="ECO:0007669"/>
    <property type="project" value="UniProtKB-UniRule"/>
</dbReference>
<dbReference type="InterPro" id="IPR009006">
    <property type="entry name" value="Ala_racemase/Decarboxylase_C"/>
</dbReference>
<name>A0A975DAF5_9GAMM</name>
<dbReference type="SMART" id="SM01005">
    <property type="entry name" value="Ala_racemase_C"/>
    <property type="match status" value="1"/>
</dbReference>
<dbReference type="PANTHER" id="PTHR30511">
    <property type="entry name" value="ALANINE RACEMASE"/>
    <property type="match status" value="1"/>
</dbReference>
<evidence type="ECO:0000256" key="1">
    <source>
        <dbReference type="ARBA" id="ARBA00000316"/>
    </source>
</evidence>